<organism evidence="2">
    <name type="scientific">Nitzschia sp. PL1-4</name>
    <dbReference type="NCBI Taxonomy" id="2083272"/>
    <lineage>
        <taxon>Eukaryota</taxon>
        <taxon>Sar</taxon>
        <taxon>Stramenopiles</taxon>
        <taxon>Ochrophyta</taxon>
        <taxon>Bacillariophyta</taxon>
        <taxon>Bacillariophyceae</taxon>
        <taxon>Bacillariophycidae</taxon>
        <taxon>Bacillariales</taxon>
        <taxon>Bacillariaceae</taxon>
        <taxon>Nitzschia</taxon>
    </lineage>
</organism>
<evidence type="ECO:0000256" key="1">
    <source>
        <dbReference type="SAM" id="Phobius"/>
    </source>
</evidence>
<keyword evidence="1" id="KW-0812">Transmembrane</keyword>
<keyword evidence="1" id="KW-0472">Membrane</keyword>
<accession>A0A2Z5ZAB4</accession>
<feature type="transmembrane region" description="Helical" evidence="1">
    <location>
        <begin position="348"/>
        <end position="369"/>
    </location>
</feature>
<keyword evidence="2" id="KW-0934">Plastid</keyword>
<proteinExistence type="predicted"/>
<dbReference type="Pfam" id="PF17088">
    <property type="entry name" value="YCF90"/>
    <property type="match status" value="1"/>
</dbReference>
<dbReference type="EMBL" id="AP018506">
    <property type="protein sequence ID" value="BBC77529.1"/>
    <property type="molecule type" value="Genomic_DNA"/>
</dbReference>
<geneLocation type="plastid" evidence="2"/>
<sequence length="378" mass="45007">MINNISFLIFTNKIILLAYKVSLARKIIYSILFIRFIFFSKKYNIKTAFYISCMTSLTGLFWYNHLKMVLKYYKKNIFAPIRRKKNSIQIKKSLVTSFLNKGKKKTLVEKLFIFQASDGSSYFIDPISMILSLLIYFLSESDKEKVLSYHSTLYNKGVPMLVKFMEILYEQLTPLYTYAFLAKIGRTTCPYFVRWHWMFLFLLDYIEKPYANISRRAFYLRQIVLLPKLKSARTKDIKKSIKLQKRLVFPGIKVLCIFHLLLLYWGLFSSVCGQYFYIPFFVDNLEYAIGFRPIHSIYTLGKTPWQDKRTKEDFLRRDVLKSKHVITHVKDILQGFYGYLFKGTSLEFIFLILIHSFNIVLDSIIEELINIYKYYIVK</sequence>
<evidence type="ECO:0000313" key="2">
    <source>
        <dbReference type="EMBL" id="BBC77529.1"/>
    </source>
</evidence>
<dbReference type="InterPro" id="IPR031383">
    <property type="entry name" value="Ycf90"/>
</dbReference>
<dbReference type="AlphaFoldDB" id="A0A2Z5ZAB4"/>
<feature type="transmembrane region" description="Helical" evidence="1">
    <location>
        <begin position="43"/>
        <end position="63"/>
    </location>
</feature>
<protein>
    <submittedName>
        <fullName evidence="2">Uncharacterized protein</fullName>
    </submittedName>
</protein>
<feature type="transmembrane region" description="Helical" evidence="1">
    <location>
        <begin position="247"/>
        <end position="267"/>
    </location>
</feature>
<gene>
    <name evidence="2" type="primary">ycf90_1</name>
</gene>
<keyword evidence="1" id="KW-1133">Transmembrane helix</keyword>
<name>A0A2Z5ZAB4_9STRA</name>
<reference evidence="2" key="1">
    <citation type="submission" date="2018-02" db="EMBL/GenBank/DDBJ databases">
        <title>Evolution and diversity of non-photosynthetic diatom plastid genomes.</title>
        <authorList>
            <person name="Kamikawa R."/>
            <person name="Ishii K."/>
        </authorList>
    </citation>
    <scope>NUCLEOTIDE SEQUENCE</scope>
    <source>
        <strain evidence="2">PL1-4</strain>
    </source>
</reference>